<gene>
    <name evidence="3" type="ORF">CYMTET_38494</name>
</gene>
<proteinExistence type="predicted"/>
<feature type="region of interest" description="Disordered" evidence="2">
    <location>
        <begin position="144"/>
        <end position="212"/>
    </location>
</feature>
<keyword evidence="4" id="KW-1185">Reference proteome</keyword>
<keyword evidence="1" id="KW-0175">Coiled coil</keyword>
<name>A0AAE0CBW9_9CHLO</name>
<organism evidence="3 4">
    <name type="scientific">Cymbomonas tetramitiformis</name>
    <dbReference type="NCBI Taxonomy" id="36881"/>
    <lineage>
        <taxon>Eukaryota</taxon>
        <taxon>Viridiplantae</taxon>
        <taxon>Chlorophyta</taxon>
        <taxon>Pyramimonadophyceae</taxon>
        <taxon>Pyramimonadales</taxon>
        <taxon>Pyramimonadaceae</taxon>
        <taxon>Cymbomonas</taxon>
    </lineage>
</organism>
<evidence type="ECO:0000256" key="2">
    <source>
        <dbReference type="SAM" id="MobiDB-lite"/>
    </source>
</evidence>
<feature type="coiled-coil region" evidence="1">
    <location>
        <begin position="11"/>
        <end position="88"/>
    </location>
</feature>
<dbReference type="EMBL" id="LGRX02025561">
    <property type="protein sequence ID" value="KAK3252197.1"/>
    <property type="molecule type" value="Genomic_DNA"/>
</dbReference>
<dbReference type="AlphaFoldDB" id="A0AAE0CBW9"/>
<evidence type="ECO:0000313" key="4">
    <source>
        <dbReference type="Proteomes" id="UP001190700"/>
    </source>
</evidence>
<sequence length="212" mass="25317">NVAERDVARSAKAQEERRAFLERDKERKRELKEAEAEREALRREWRKAERKRAKEEVVVADTDFSQTQRTWREEYDKGRRERDEARQKLMENGRKSIRSATKAYKVGIQKRLEQVEEVARQRRLKMQEEEEKRLELVQQREEKRLADEKAWKVQQQQRKKELEERLEKRLTEHASGSYMAPHREDIPPSSPGNLNSSPSGTPLRDAWVAPQT</sequence>
<accession>A0AAE0CBW9</accession>
<dbReference type="Proteomes" id="UP001190700">
    <property type="component" value="Unassembled WGS sequence"/>
</dbReference>
<feature type="compositionally biased region" description="Low complexity" evidence="2">
    <location>
        <begin position="191"/>
        <end position="202"/>
    </location>
</feature>
<protein>
    <submittedName>
        <fullName evidence="3">Uncharacterized protein</fullName>
    </submittedName>
</protein>
<feature type="non-terminal residue" evidence="3">
    <location>
        <position position="1"/>
    </location>
</feature>
<evidence type="ECO:0000313" key="3">
    <source>
        <dbReference type="EMBL" id="KAK3252197.1"/>
    </source>
</evidence>
<reference evidence="3 4" key="1">
    <citation type="journal article" date="2015" name="Genome Biol. Evol.">
        <title>Comparative Genomics of a Bacterivorous Green Alga Reveals Evolutionary Causalities and Consequences of Phago-Mixotrophic Mode of Nutrition.</title>
        <authorList>
            <person name="Burns J.A."/>
            <person name="Paasch A."/>
            <person name="Narechania A."/>
            <person name="Kim E."/>
        </authorList>
    </citation>
    <scope>NUCLEOTIDE SEQUENCE [LARGE SCALE GENOMIC DNA]</scope>
    <source>
        <strain evidence="3 4">PLY_AMNH</strain>
    </source>
</reference>
<feature type="compositionally biased region" description="Basic and acidic residues" evidence="2">
    <location>
        <begin position="158"/>
        <end position="172"/>
    </location>
</feature>
<comment type="caution">
    <text evidence="3">The sequence shown here is derived from an EMBL/GenBank/DDBJ whole genome shotgun (WGS) entry which is preliminary data.</text>
</comment>
<evidence type="ECO:0000256" key="1">
    <source>
        <dbReference type="SAM" id="Coils"/>
    </source>
</evidence>